<gene>
    <name evidence="1" type="ORF">ERS008529_00556</name>
</gene>
<evidence type="ECO:0000313" key="1">
    <source>
        <dbReference type="EMBL" id="CNH17340.1"/>
    </source>
</evidence>
<dbReference type="Proteomes" id="UP000045840">
    <property type="component" value="Unassembled WGS sequence"/>
</dbReference>
<accession>A0A0T9NKN9</accession>
<name>A0A0T9NKN9_9GAMM</name>
<dbReference type="EMBL" id="CQAZ01000003">
    <property type="protein sequence ID" value="CNH17340.1"/>
    <property type="molecule type" value="Genomic_DNA"/>
</dbReference>
<sequence length="117" mass="12257">MTALYPNLSDKGAVLSCEGCGFAGGVVHLAGIQWAAGVGVVVAGGLLGEGLDHIQRISEQCQYVDIVGTQANRGCDKLLSSGNTATNTGDFLSECAPTSVVWLWPAVTFWLWPTVIF</sequence>
<evidence type="ECO:0000313" key="2">
    <source>
        <dbReference type="Proteomes" id="UP000045840"/>
    </source>
</evidence>
<protein>
    <submittedName>
        <fullName evidence="1">Uncharacterized protein</fullName>
    </submittedName>
</protein>
<dbReference type="AlphaFoldDB" id="A0A0T9NKN9"/>
<organism evidence="1 2">
    <name type="scientific">Yersinia pekkanenii</name>
    <dbReference type="NCBI Taxonomy" id="1288385"/>
    <lineage>
        <taxon>Bacteria</taxon>
        <taxon>Pseudomonadati</taxon>
        <taxon>Pseudomonadota</taxon>
        <taxon>Gammaproteobacteria</taxon>
        <taxon>Enterobacterales</taxon>
        <taxon>Yersiniaceae</taxon>
        <taxon>Yersinia</taxon>
    </lineage>
</organism>
<reference evidence="2" key="1">
    <citation type="submission" date="2015-03" db="EMBL/GenBank/DDBJ databases">
        <authorList>
            <consortium name="Pathogen Informatics"/>
        </authorList>
    </citation>
    <scope>NUCLEOTIDE SEQUENCE [LARGE SCALE GENOMIC DNA]</scope>
    <source>
        <strain evidence="2">A125KOH2</strain>
    </source>
</reference>
<proteinExistence type="predicted"/>